<reference evidence="2" key="1">
    <citation type="submission" date="2021-04" db="EMBL/GenBank/DDBJ databases">
        <title>Genomics, taxonomy and metabolism of representatives of sulfur bacteria of the genus Thiothrix: Thiothrix fructosivorans QT, Thiothrix unzii A1T and three new species, Thiothrix subterranea sp. nov., Thiothrix litoralis sp. nov. and 'Candidatus Thiothrix anitrata' sp. nov.</title>
        <authorList>
            <person name="Ravin N.V."/>
            <person name="Smolyakov D."/>
            <person name="Rudenko T.S."/>
            <person name="Mardanov A.V."/>
            <person name="Beletsky A.V."/>
            <person name="Markov N.D."/>
            <person name="Fomenkov A.I."/>
            <person name="Roberts R.J."/>
            <person name="Karnachuk O.V."/>
            <person name="Novikov A."/>
            <person name="Grabovich M.Y."/>
        </authorList>
    </citation>
    <scope>NUCLEOTIDE SEQUENCE</scope>
    <source>
        <strain evidence="2">A1</strain>
    </source>
</reference>
<evidence type="ECO:0000256" key="1">
    <source>
        <dbReference type="SAM" id="SignalP"/>
    </source>
</evidence>
<evidence type="ECO:0000313" key="3">
    <source>
        <dbReference type="Proteomes" id="UP000672009"/>
    </source>
</evidence>
<keyword evidence="1" id="KW-0732">Signal</keyword>
<sequence length="163" mass="18446">MALPYQKHWANLLFALALAGCATTATQAPAPQTAVSQKATAQYAIPKTDCEVRNWYNYQVIAIPVINKRWVQDGLSAEERAKRAYDIRHEARVNARFMMPNQAEVKTLRERDNQKYGNPDGPTFDYLVAKERSKGLKDNQIYEDIVESSSRTDTGYNAVCQKS</sequence>
<dbReference type="RefSeq" id="WP_210218350.1">
    <property type="nucleotide sequence ID" value="NZ_CP072793.1"/>
</dbReference>
<protein>
    <recommendedName>
        <fullName evidence="4">Lipoprotein</fullName>
    </recommendedName>
</protein>
<dbReference type="AlphaFoldDB" id="A0A975F7W6"/>
<evidence type="ECO:0000313" key="2">
    <source>
        <dbReference type="EMBL" id="QTR52817.1"/>
    </source>
</evidence>
<organism evidence="2 3">
    <name type="scientific">Thiothrix unzii</name>
    <dbReference type="NCBI Taxonomy" id="111769"/>
    <lineage>
        <taxon>Bacteria</taxon>
        <taxon>Pseudomonadati</taxon>
        <taxon>Pseudomonadota</taxon>
        <taxon>Gammaproteobacteria</taxon>
        <taxon>Thiotrichales</taxon>
        <taxon>Thiotrichaceae</taxon>
        <taxon>Thiothrix</taxon>
    </lineage>
</organism>
<evidence type="ECO:0008006" key="4">
    <source>
        <dbReference type="Google" id="ProtNLM"/>
    </source>
</evidence>
<name>A0A975F7W6_9GAMM</name>
<feature type="chain" id="PRO_5036902604" description="Lipoprotein" evidence="1">
    <location>
        <begin position="28"/>
        <end position="163"/>
    </location>
</feature>
<dbReference type="Proteomes" id="UP000672009">
    <property type="component" value="Chromosome"/>
</dbReference>
<keyword evidence="3" id="KW-1185">Reference proteome</keyword>
<dbReference type="KEGG" id="tun:J9260_14065"/>
<proteinExistence type="predicted"/>
<feature type="signal peptide" evidence="1">
    <location>
        <begin position="1"/>
        <end position="27"/>
    </location>
</feature>
<dbReference type="EMBL" id="CP072793">
    <property type="protein sequence ID" value="QTR52817.1"/>
    <property type="molecule type" value="Genomic_DNA"/>
</dbReference>
<dbReference type="PROSITE" id="PS51257">
    <property type="entry name" value="PROKAR_LIPOPROTEIN"/>
    <property type="match status" value="1"/>
</dbReference>
<accession>A0A975F7W6</accession>
<gene>
    <name evidence="2" type="ORF">J9260_14065</name>
</gene>